<evidence type="ECO:0000256" key="3">
    <source>
        <dbReference type="RuleBase" id="RU361235"/>
    </source>
</evidence>
<dbReference type="InterPro" id="IPR029058">
    <property type="entry name" value="AB_hydrolase_fold"/>
</dbReference>
<protein>
    <recommendedName>
        <fullName evidence="3">Carboxylic ester hydrolase</fullName>
        <ecNumber evidence="3">3.1.1.-</ecNumber>
    </recommendedName>
</protein>
<evidence type="ECO:0000313" key="6">
    <source>
        <dbReference type="Proteomes" id="UP000559256"/>
    </source>
</evidence>
<dbReference type="PROSITE" id="PS00122">
    <property type="entry name" value="CARBOXYLESTERASE_B_1"/>
    <property type="match status" value="1"/>
</dbReference>
<dbReference type="InterPro" id="IPR002018">
    <property type="entry name" value="CarbesteraseB"/>
</dbReference>
<reference evidence="5 6" key="1">
    <citation type="journal article" date="2020" name="ISME J.">
        <title>Uncovering the hidden diversity of litter-decomposition mechanisms in mushroom-forming fungi.</title>
        <authorList>
            <person name="Floudas D."/>
            <person name="Bentzer J."/>
            <person name="Ahren D."/>
            <person name="Johansson T."/>
            <person name="Persson P."/>
            <person name="Tunlid A."/>
        </authorList>
    </citation>
    <scope>NUCLEOTIDE SEQUENCE [LARGE SCALE GENOMIC DNA]</scope>
    <source>
        <strain evidence="5 6">CBS 291.85</strain>
    </source>
</reference>
<dbReference type="OrthoDB" id="408631at2759"/>
<keyword evidence="3" id="KW-0732">Signal</keyword>
<keyword evidence="6" id="KW-1185">Reference proteome</keyword>
<dbReference type="Pfam" id="PF00135">
    <property type="entry name" value="COesterase"/>
    <property type="match status" value="1"/>
</dbReference>
<feature type="signal peptide" evidence="3">
    <location>
        <begin position="1"/>
        <end position="19"/>
    </location>
</feature>
<feature type="chain" id="PRO_5034405874" description="Carboxylic ester hydrolase" evidence="3">
    <location>
        <begin position="20"/>
        <end position="526"/>
    </location>
</feature>
<dbReference type="SUPFAM" id="SSF53474">
    <property type="entry name" value="alpha/beta-Hydrolases"/>
    <property type="match status" value="1"/>
</dbReference>
<organism evidence="5 6">
    <name type="scientific">Tetrapyrgos nigripes</name>
    <dbReference type="NCBI Taxonomy" id="182062"/>
    <lineage>
        <taxon>Eukaryota</taxon>
        <taxon>Fungi</taxon>
        <taxon>Dikarya</taxon>
        <taxon>Basidiomycota</taxon>
        <taxon>Agaricomycotina</taxon>
        <taxon>Agaricomycetes</taxon>
        <taxon>Agaricomycetidae</taxon>
        <taxon>Agaricales</taxon>
        <taxon>Marasmiineae</taxon>
        <taxon>Marasmiaceae</taxon>
        <taxon>Tetrapyrgos</taxon>
    </lineage>
</organism>
<dbReference type="InterPro" id="IPR019826">
    <property type="entry name" value="Carboxylesterase_B_AS"/>
</dbReference>
<dbReference type="InterPro" id="IPR050309">
    <property type="entry name" value="Type-B_Carboxylest/Lipase"/>
</dbReference>
<evidence type="ECO:0000313" key="5">
    <source>
        <dbReference type="EMBL" id="KAF5358812.1"/>
    </source>
</evidence>
<dbReference type="PANTHER" id="PTHR11559">
    <property type="entry name" value="CARBOXYLESTERASE"/>
    <property type="match status" value="1"/>
</dbReference>
<sequence>MMKTTVILPILASLISANAQSSGPIVNTSSASFQGTFDTTTNVTNFFGIRYASPPIGDLRFRAPQPPPAISGVQQADTRPPECFQASRGLNPVNPFVNGTVEKRQTVQQTEDCLFLNVHIPGSSVSKQPLPVVVWIHGGGYVGGSASVFPGSDLIHEADSGVIAVTIQYRLGVFGFLSGQKVKDDGALNAGLPFRWVHEHISSFGGDNEKITIWGESAGAGSVLQHVIAQNGQTRPQLFRAAMTSSTFLPSQYNFNDRIPEAVFGEVVAMTNCSSAQDTLSCLRAVDANTLEAANTNISMNGFFGTFLFVPVVDGSFITQRATEALRQRKVNGQALLSVTNTNEGVSFVNQTNLGVEAATYAVTLFPNFGAVQEQEVARIYAGLGSPLNQANRIMGESIFICPTYFLLNAFAGNGFKGEFALPPATHGMDVAYYFPNNARPSFQNPDFLKAFSGVFMDFVISLDPNVKVDPTNITPRWSKFNVGNTEMVFNRTEDSTAAVIHTTTTDPKLLERCNFWDSVGALTGQ</sequence>
<accession>A0A8H5G5L2</accession>
<dbReference type="EC" id="3.1.1.-" evidence="3"/>
<name>A0A8H5G5L2_9AGAR</name>
<comment type="caution">
    <text evidence="5">The sequence shown here is derived from an EMBL/GenBank/DDBJ whole genome shotgun (WGS) entry which is preliminary data.</text>
</comment>
<keyword evidence="2 3" id="KW-0378">Hydrolase</keyword>
<evidence type="ECO:0000259" key="4">
    <source>
        <dbReference type="Pfam" id="PF00135"/>
    </source>
</evidence>
<dbReference type="EMBL" id="JAACJM010000048">
    <property type="protein sequence ID" value="KAF5358812.1"/>
    <property type="molecule type" value="Genomic_DNA"/>
</dbReference>
<dbReference type="Proteomes" id="UP000559256">
    <property type="component" value="Unassembled WGS sequence"/>
</dbReference>
<comment type="similarity">
    <text evidence="1 3">Belongs to the type-B carboxylesterase/lipase family.</text>
</comment>
<evidence type="ECO:0000256" key="2">
    <source>
        <dbReference type="ARBA" id="ARBA00022801"/>
    </source>
</evidence>
<gene>
    <name evidence="5" type="ORF">D9758_008541</name>
</gene>
<evidence type="ECO:0000256" key="1">
    <source>
        <dbReference type="ARBA" id="ARBA00005964"/>
    </source>
</evidence>
<feature type="domain" description="Carboxylesterase type B" evidence="4">
    <location>
        <begin position="24"/>
        <end position="504"/>
    </location>
</feature>
<dbReference type="AlphaFoldDB" id="A0A8H5G5L2"/>
<proteinExistence type="inferred from homology"/>
<dbReference type="Gene3D" id="3.40.50.1820">
    <property type="entry name" value="alpha/beta hydrolase"/>
    <property type="match status" value="1"/>
</dbReference>
<dbReference type="GO" id="GO:0016787">
    <property type="term" value="F:hydrolase activity"/>
    <property type="evidence" value="ECO:0007669"/>
    <property type="project" value="UniProtKB-KW"/>
</dbReference>